<name>A0A6G0HWP9_LARCR</name>
<comment type="catalytic activity">
    <reaction evidence="1 5">
        <text>S-ubiquitinyl-[E2 ubiquitin-conjugating enzyme]-L-cysteine + [acceptor protein]-L-lysine = [E2 ubiquitin-conjugating enzyme]-L-cysteine + N(6)-ubiquitinyl-[acceptor protein]-L-lysine.</text>
        <dbReference type="EC" id="2.3.2.27"/>
    </reaction>
</comment>
<accession>A0A6G0HWP9</accession>
<dbReference type="GO" id="GO:0061630">
    <property type="term" value="F:ubiquitin protein ligase activity"/>
    <property type="evidence" value="ECO:0007669"/>
    <property type="project" value="UniProtKB-UniRule"/>
</dbReference>
<keyword evidence="5" id="KW-0862">Zinc</keyword>
<dbReference type="EC" id="2.3.2.27" evidence="5"/>
<feature type="domain" description="Deltex C-terminal" evidence="7">
    <location>
        <begin position="726"/>
        <end position="849"/>
    </location>
</feature>
<feature type="region of interest" description="Disordered" evidence="6">
    <location>
        <begin position="147"/>
        <end position="188"/>
    </location>
</feature>
<feature type="compositionally biased region" description="Polar residues" evidence="6">
    <location>
        <begin position="272"/>
        <end position="287"/>
    </location>
</feature>
<evidence type="ECO:0000256" key="4">
    <source>
        <dbReference type="ARBA" id="ARBA00022723"/>
    </source>
</evidence>
<dbReference type="GO" id="GO:0007219">
    <property type="term" value="P:Notch signaling pathway"/>
    <property type="evidence" value="ECO:0007669"/>
    <property type="project" value="InterPro"/>
</dbReference>
<dbReference type="GO" id="GO:0005737">
    <property type="term" value="C:cytoplasm"/>
    <property type="evidence" value="ECO:0007669"/>
    <property type="project" value="UniProtKB-SubCell"/>
</dbReference>
<protein>
    <recommendedName>
        <fullName evidence="5">E3 ubiquitin-protein ligase</fullName>
        <ecNumber evidence="5">2.3.2.27</ecNumber>
    </recommendedName>
</protein>
<evidence type="ECO:0000313" key="9">
    <source>
        <dbReference type="Proteomes" id="UP000424527"/>
    </source>
</evidence>
<feature type="region of interest" description="Disordered" evidence="6">
    <location>
        <begin position="515"/>
        <end position="566"/>
    </location>
</feature>
<dbReference type="UniPathway" id="UPA00143"/>
<dbReference type="InterPro" id="IPR039398">
    <property type="entry name" value="Deltex_fam"/>
</dbReference>
<feature type="compositionally biased region" description="Low complexity" evidence="6">
    <location>
        <begin position="294"/>
        <end position="320"/>
    </location>
</feature>
<dbReference type="GO" id="GO:0008270">
    <property type="term" value="F:zinc ion binding"/>
    <property type="evidence" value="ECO:0007669"/>
    <property type="project" value="UniProtKB-KW"/>
</dbReference>
<dbReference type="Pfam" id="PF18102">
    <property type="entry name" value="DTC"/>
    <property type="match status" value="1"/>
</dbReference>
<comment type="pathway">
    <text evidence="2 5">Protein modification; protein ubiquitination.</text>
</comment>
<keyword evidence="3 5" id="KW-0808">Transferase</keyword>
<feature type="region of interest" description="Disordered" evidence="6">
    <location>
        <begin position="266"/>
        <end position="365"/>
    </location>
</feature>
<evidence type="ECO:0000256" key="5">
    <source>
        <dbReference type="RuleBase" id="RU367105"/>
    </source>
</evidence>
<evidence type="ECO:0000256" key="6">
    <source>
        <dbReference type="SAM" id="MobiDB-lite"/>
    </source>
</evidence>
<dbReference type="EMBL" id="REGW02000018">
    <property type="protein sequence ID" value="KAE8283442.1"/>
    <property type="molecule type" value="Genomic_DNA"/>
</dbReference>
<feature type="compositionally biased region" description="Polar residues" evidence="6">
    <location>
        <begin position="322"/>
        <end position="331"/>
    </location>
</feature>
<feature type="compositionally biased region" description="Basic and acidic residues" evidence="6">
    <location>
        <begin position="172"/>
        <end position="188"/>
    </location>
</feature>
<dbReference type="PANTHER" id="PTHR12622">
    <property type="entry name" value="DELTEX-RELATED"/>
    <property type="match status" value="1"/>
</dbReference>
<evidence type="ECO:0000259" key="7">
    <source>
        <dbReference type="Pfam" id="PF18102"/>
    </source>
</evidence>
<reference evidence="8 9" key="1">
    <citation type="submission" date="2019-07" db="EMBL/GenBank/DDBJ databases">
        <title>Chromosome genome assembly for large yellow croaker.</title>
        <authorList>
            <person name="Xiao S."/>
        </authorList>
    </citation>
    <scope>NUCLEOTIDE SEQUENCE [LARGE SCALE GENOMIC DNA]</scope>
    <source>
        <strain evidence="8">JMULYC20181020</strain>
        <tissue evidence="8">Muscle</tissue>
    </source>
</reference>
<comment type="caution">
    <text evidence="8">The sequence shown here is derived from an EMBL/GenBank/DDBJ whole genome shotgun (WGS) entry which is preliminary data.</text>
</comment>
<feature type="region of interest" description="Disordered" evidence="6">
    <location>
        <begin position="611"/>
        <end position="640"/>
    </location>
</feature>
<feature type="compositionally biased region" description="Polar residues" evidence="6">
    <location>
        <begin position="611"/>
        <end position="620"/>
    </location>
</feature>
<keyword evidence="9" id="KW-1185">Reference proteome</keyword>
<sequence length="856" mass="94407">MFQYLQKHCQKEYQHILSQYGVDVVDMTNQGLTTLFLQVAKGVGEDDQDQECLKLARKAISRLYQENETKVRRAQLPKNILSPRRGLQRAMENLSVRFPKLLLNTDDQNIYIIGSISDVSEAKLFLLDHSEVRGKKDDVASLLRYPSYDSGSSTHAAEQRVQLTRSSTVDSVDDRMDQLRSEEDERRAEGARRYKLAARFKESGLPALGSRPTDFSLRGGGLSSPSRQTRLGPMLGHDVLSETADTAGESVPRALAQNTGGDILFKSGDALPSTTSMQNKTSLTSHLTDARPKSLTSPLSTTQSSLSGSTPLPPAGSGSTLKRASSFSGTPQRKAHILGQKSQDDSSKSTVRARARSSSFSNQRDRHEVYKAEIKVSFVMWQHIKEAYSVRVDDLTSDVQMKEIHSEGSGDMTVILRGANSSKVSASRLGLQKLVDSVNVDFTVHNLRLSELGITDTADENLQDCCDEVRSQFKKVTIRILKKSLFILGPKHLCSQVAASLREVFSGDLSQIPEQQGFSSHSTSSTFVQTNEDQSTSLHSSPQVMLESQTGKTDGTDGNLEIRTNHRDDIRETELVNGSISQPLVQKDPVIKEKVKIVDMVEMDGQKTETFVNHSTSGNDKNTRHVNGAGPTTAGTDKDMARQTKERAMFSTQEDRMQQRQTLIQDTPEESRSGLGGQGCICVCGKSEKQMTRTKCGATFCTKCQDTVHIHCRVCHETESTPQGIQGKMKNSILDMSVPGHKGSTIKITYKISNGIQEEGHPSPGKPFKGGVFEAFLPDCEKSRKLLPRLEKAFKQGLTFTVMDRETVARVTWDCIPHKTSLYGGKSGNGYPDSTYLNRLSEVLTSHGIEESPVKS</sequence>
<evidence type="ECO:0000256" key="2">
    <source>
        <dbReference type="ARBA" id="ARBA00004906"/>
    </source>
</evidence>
<feature type="compositionally biased region" description="Polar residues" evidence="6">
    <location>
        <begin position="149"/>
        <end position="170"/>
    </location>
</feature>
<organism evidence="8 9">
    <name type="scientific">Larimichthys crocea</name>
    <name type="common">Large yellow croaker</name>
    <name type="synonym">Pseudosciaena crocea</name>
    <dbReference type="NCBI Taxonomy" id="215358"/>
    <lineage>
        <taxon>Eukaryota</taxon>
        <taxon>Metazoa</taxon>
        <taxon>Chordata</taxon>
        <taxon>Craniata</taxon>
        <taxon>Vertebrata</taxon>
        <taxon>Euteleostomi</taxon>
        <taxon>Actinopterygii</taxon>
        <taxon>Neopterygii</taxon>
        <taxon>Teleostei</taxon>
        <taxon>Neoteleostei</taxon>
        <taxon>Acanthomorphata</taxon>
        <taxon>Eupercaria</taxon>
        <taxon>Sciaenidae</taxon>
        <taxon>Larimichthys</taxon>
    </lineage>
</organism>
<keyword evidence="4 5" id="KW-0479">Metal-binding</keyword>
<keyword evidence="5" id="KW-0863">Zinc-finger</keyword>
<dbReference type="AlphaFoldDB" id="A0A6G0HWP9"/>
<evidence type="ECO:0000256" key="1">
    <source>
        <dbReference type="ARBA" id="ARBA00000900"/>
    </source>
</evidence>
<dbReference type="Proteomes" id="UP000424527">
    <property type="component" value="Unassembled WGS sequence"/>
</dbReference>
<comment type="subcellular location">
    <subcellularLocation>
        <location evidence="5">Cytoplasm</location>
    </subcellularLocation>
</comment>
<dbReference type="InterPro" id="IPR039396">
    <property type="entry name" value="Deltex_C"/>
</dbReference>
<keyword evidence="5" id="KW-0963">Cytoplasm</keyword>
<dbReference type="GO" id="GO:0016567">
    <property type="term" value="P:protein ubiquitination"/>
    <property type="evidence" value="ECO:0007669"/>
    <property type="project" value="UniProtKB-UniRule"/>
</dbReference>
<feature type="region of interest" description="Disordered" evidence="6">
    <location>
        <begin position="207"/>
        <end position="231"/>
    </location>
</feature>
<dbReference type="InterPro" id="IPR039399">
    <property type="entry name" value="Deltex_C_sf"/>
</dbReference>
<feature type="compositionally biased region" description="Polar residues" evidence="6">
    <location>
        <begin position="515"/>
        <end position="553"/>
    </location>
</feature>
<comment type="similarity">
    <text evidence="5">Belongs to the Deltex family.</text>
</comment>
<proteinExistence type="inferred from homology"/>
<gene>
    <name evidence="8" type="ORF">D5F01_LYC18845</name>
</gene>
<evidence type="ECO:0000256" key="3">
    <source>
        <dbReference type="ARBA" id="ARBA00022679"/>
    </source>
</evidence>
<evidence type="ECO:0000313" key="8">
    <source>
        <dbReference type="EMBL" id="KAE8283442.1"/>
    </source>
</evidence>
<dbReference type="Gene3D" id="3.30.390.130">
    <property type="match status" value="1"/>
</dbReference>